<dbReference type="PANTHER" id="PTHR23063">
    <property type="entry name" value="PHOSPHOLIPID ACYLTRANSFERASE"/>
    <property type="match status" value="1"/>
</dbReference>
<dbReference type="GO" id="GO:0016746">
    <property type="term" value="F:acyltransferase activity"/>
    <property type="evidence" value="ECO:0007669"/>
    <property type="project" value="UniProtKB-KW"/>
</dbReference>
<keyword evidence="5" id="KW-0443">Lipid metabolism</keyword>
<evidence type="ECO:0000256" key="7">
    <source>
        <dbReference type="ARBA" id="ARBA00023315"/>
    </source>
</evidence>
<evidence type="ECO:0000256" key="3">
    <source>
        <dbReference type="ARBA" id="ARBA00022692"/>
    </source>
</evidence>
<organism evidence="10">
    <name type="scientific">viral metagenome</name>
    <dbReference type="NCBI Taxonomy" id="1070528"/>
    <lineage>
        <taxon>unclassified sequences</taxon>
        <taxon>metagenomes</taxon>
        <taxon>organismal metagenomes</taxon>
    </lineage>
</organism>
<evidence type="ECO:0000259" key="9">
    <source>
        <dbReference type="Pfam" id="PF01553"/>
    </source>
</evidence>
<reference evidence="10" key="1">
    <citation type="journal article" date="2020" name="Nature">
        <title>Giant virus diversity and host interactions through global metagenomics.</title>
        <authorList>
            <person name="Schulz F."/>
            <person name="Roux S."/>
            <person name="Paez-Espino D."/>
            <person name="Jungbluth S."/>
            <person name="Walsh D.A."/>
            <person name="Denef V.J."/>
            <person name="McMahon K.D."/>
            <person name="Konstantinidis K.T."/>
            <person name="Eloe-Fadrosh E.A."/>
            <person name="Kyrpides N.C."/>
            <person name="Woyke T."/>
        </authorList>
    </citation>
    <scope>NUCLEOTIDE SEQUENCE</scope>
    <source>
        <strain evidence="10">GVMAG-M-3300027769-26</strain>
    </source>
</reference>
<keyword evidence="7" id="KW-0012">Acyltransferase</keyword>
<accession>A0A6C0LBY8</accession>
<dbReference type="GO" id="GO:0006629">
    <property type="term" value="P:lipid metabolic process"/>
    <property type="evidence" value="ECO:0007669"/>
    <property type="project" value="UniProtKB-KW"/>
</dbReference>
<evidence type="ECO:0000256" key="1">
    <source>
        <dbReference type="ARBA" id="ARBA00004370"/>
    </source>
</evidence>
<evidence type="ECO:0000256" key="6">
    <source>
        <dbReference type="ARBA" id="ARBA00023136"/>
    </source>
</evidence>
<proteinExistence type="predicted"/>
<feature type="transmembrane region" description="Helical" evidence="8">
    <location>
        <begin position="48"/>
        <end position="69"/>
    </location>
</feature>
<protein>
    <recommendedName>
        <fullName evidence="9">Phospholipid/glycerol acyltransferase domain-containing protein</fullName>
    </recommendedName>
</protein>
<comment type="subcellular location">
    <subcellularLocation>
        <location evidence="1">Membrane</location>
    </subcellularLocation>
</comment>
<dbReference type="SUPFAM" id="SSF69593">
    <property type="entry name" value="Glycerol-3-phosphate (1)-acyltransferase"/>
    <property type="match status" value="1"/>
</dbReference>
<keyword evidence="4 8" id="KW-1133">Transmembrane helix</keyword>
<dbReference type="InterPro" id="IPR002123">
    <property type="entry name" value="Plipid/glycerol_acylTrfase"/>
</dbReference>
<dbReference type="GO" id="GO:0016020">
    <property type="term" value="C:membrane"/>
    <property type="evidence" value="ECO:0007669"/>
    <property type="project" value="UniProtKB-SubCell"/>
</dbReference>
<keyword evidence="2" id="KW-0808">Transferase</keyword>
<keyword evidence="6 8" id="KW-0472">Membrane</keyword>
<sequence length="262" mass="30149">MNDKINDIINLIKTIILYILVPFRVIFLLLLLRLSNIVLHFIRDESSIMSVILIFGKLIMFILSFNIDISKADYIKYMEYLYSDKKFICTINHTTLADGFVIASAFPRSNIVILRTILYSIFGYTEENNEKYGNIYVEKGKTSNKIKERVDNRKPGDPIVFIAPGSGNIAKIPGNITEFSGKGAFVEGYPILPIVIKYEDDSLHHNSDNGESMLHSCLKLFLVQNYKIKIKVCDMVEKKEGESIIEYKDRVYDIMNDLYNKM</sequence>
<evidence type="ECO:0000313" key="10">
    <source>
        <dbReference type="EMBL" id="QHU27947.1"/>
    </source>
</evidence>
<dbReference type="PANTHER" id="PTHR23063:SF52">
    <property type="entry name" value="LYSOPHOSPHATIDYLCHOLINE ACYLTRANSFERASE"/>
    <property type="match status" value="1"/>
</dbReference>
<evidence type="ECO:0000256" key="8">
    <source>
        <dbReference type="SAM" id="Phobius"/>
    </source>
</evidence>
<evidence type="ECO:0000256" key="5">
    <source>
        <dbReference type="ARBA" id="ARBA00023098"/>
    </source>
</evidence>
<keyword evidence="3 8" id="KW-0812">Transmembrane</keyword>
<dbReference type="Pfam" id="PF01553">
    <property type="entry name" value="Acyltransferase"/>
    <property type="match status" value="1"/>
</dbReference>
<evidence type="ECO:0000256" key="4">
    <source>
        <dbReference type="ARBA" id="ARBA00022989"/>
    </source>
</evidence>
<name>A0A6C0LBY8_9ZZZZ</name>
<evidence type="ECO:0000256" key="2">
    <source>
        <dbReference type="ARBA" id="ARBA00022679"/>
    </source>
</evidence>
<dbReference type="AlphaFoldDB" id="A0A6C0LBY8"/>
<feature type="transmembrane region" description="Helical" evidence="8">
    <location>
        <begin position="15"/>
        <end position="42"/>
    </location>
</feature>
<dbReference type="EMBL" id="MN740466">
    <property type="protein sequence ID" value="QHU27947.1"/>
    <property type="molecule type" value="Genomic_DNA"/>
</dbReference>
<feature type="domain" description="Phospholipid/glycerol acyltransferase" evidence="9">
    <location>
        <begin position="78"/>
        <end position="196"/>
    </location>
</feature>